<comment type="caution">
    <text evidence="1">The sequence shown here is derived from an EMBL/GenBank/DDBJ whole genome shotgun (WGS) entry which is preliminary data.</text>
</comment>
<sequence>MSEDPCGQESLEKIRNLRDDLLPRVAERIELFEPDAVLDIESRRGDSVRIYKHILQTATIHREHLVHSNRIRFMYLVDGFLRSVDDENPMTLYSIARSMFELNAYLHEVNHRLVETVAAVSDRSWRPLGEKFFGLLVRARYATTNPEFRSLLLEAGVPSKRLEPFNITNCVRGLASEPEHTDAETRYSLLCDFVHHNLSSATTANSGIRLGDTAYAGSGRMMADREGTITRYEYPVVGKFTVQIDRVAPGFLRDALACVDWLNTMPQSPFPVEMIEHMTGSPDAIPTGPKEPSPR</sequence>
<dbReference type="RefSeq" id="WP_123919683.1">
    <property type="nucleotide sequence ID" value="NZ_RKRA01000001.1"/>
</dbReference>
<organism evidence="1 2">
    <name type="scientific">Georgenia muralis</name>
    <dbReference type="NCBI Taxonomy" id="154117"/>
    <lineage>
        <taxon>Bacteria</taxon>
        <taxon>Bacillati</taxon>
        <taxon>Actinomycetota</taxon>
        <taxon>Actinomycetes</taxon>
        <taxon>Micrococcales</taxon>
        <taxon>Bogoriellaceae</taxon>
        <taxon>Georgenia</taxon>
    </lineage>
</organism>
<keyword evidence="2" id="KW-1185">Reference proteome</keyword>
<dbReference type="EMBL" id="RKRA01000001">
    <property type="protein sequence ID" value="RPF29030.1"/>
    <property type="molecule type" value="Genomic_DNA"/>
</dbReference>
<evidence type="ECO:0000313" key="1">
    <source>
        <dbReference type="EMBL" id="RPF29030.1"/>
    </source>
</evidence>
<evidence type="ECO:0000313" key="2">
    <source>
        <dbReference type="Proteomes" id="UP000280726"/>
    </source>
</evidence>
<protein>
    <submittedName>
        <fullName evidence="1">Uncharacterized protein</fullName>
    </submittedName>
</protein>
<name>A0A3N4ZCJ1_9MICO</name>
<reference evidence="1 2" key="1">
    <citation type="submission" date="2018-11" db="EMBL/GenBank/DDBJ databases">
        <title>Sequencing the genomes of 1000 actinobacteria strains.</title>
        <authorList>
            <person name="Klenk H.-P."/>
        </authorList>
    </citation>
    <scope>NUCLEOTIDE SEQUENCE [LARGE SCALE GENOMIC DNA]</scope>
    <source>
        <strain evidence="1 2">DSM 14418</strain>
    </source>
</reference>
<gene>
    <name evidence="1" type="ORF">EDD32_3582</name>
</gene>
<proteinExistence type="predicted"/>
<accession>A0A3N4ZCJ1</accession>
<dbReference type="OrthoDB" id="9794753at2"/>
<dbReference type="Proteomes" id="UP000280726">
    <property type="component" value="Unassembled WGS sequence"/>
</dbReference>
<dbReference type="AlphaFoldDB" id="A0A3N4ZCJ1"/>